<protein>
    <submittedName>
        <fullName evidence="4">Probable transcriptional regulator, TetR family</fullName>
    </submittedName>
</protein>
<name>A0A081BXX1_VECG1</name>
<evidence type="ECO:0000259" key="3">
    <source>
        <dbReference type="PROSITE" id="PS50977"/>
    </source>
</evidence>
<evidence type="ECO:0000313" key="4">
    <source>
        <dbReference type="EMBL" id="GAK57176.1"/>
    </source>
</evidence>
<dbReference type="Pfam" id="PF22604">
    <property type="entry name" value="TetR_HI_0893_C"/>
    <property type="match status" value="1"/>
</dbReference>
<evidence type="ECO:0000256" key="2">
    <source>
        <dbReference type="PROSITE-ProRule" id="PRU00335"/>
    </source>
</evidence>
<dbReference type="HOGENOM" id="CLU_069356_12_9_0"/>
<dbReference type="PANTHER" id="PTHR43479">
    <property type="entry name" value="ACREF/ENVCD OPERON REPRESSOR-RELATED"/>
    <property type="match status" value="1"/>
</dbReference>
<keyword evidence="5" id="KW-1185">Reference proteome</keyword>
<keyword evidence="1 2" id="KW-0238">DNA-binding</keyword>
<dbReference type="Pfam" id="PF00440">
    <property type="entry name" value="TetR_N"/>
    <property type="match status" value="1"/>
</dbReference>
<feature type="DNA-binding region" description="H-T-H motif" evidence="2">
    <location>
        <begin position="42"/>
        <end position="61"/>
    </location>
</feature>
<evidence type="ECO:0000256" key="1">
    <source>
        <dbReference type="ARBA" id="ARBA00023125"/>
    </source>
</evidence>
<accession>A0A081BXX1</accession>
<dbReference type="SUPFAM" id="SSF46689">
    <property type="entry name" value="Homeodomain-like"/>
    <property type="match status" value="1"/>
</dbReference>
<dbReference type="EMBL" id="DF820465">
    <property type="protein sequence ID" value="GAK57176.1"/>
    <property type="molecule type" value="Genomic_DNA"/>
</dbReference>
<gene>
    <name evidence="4" type="ORF">U27_04141</name>
</gene>
<dbReference type="PANTHER" id="PTHR43479:SF11">
    <property type="entry name" value="ACREF_ENVCD OPERON REPRESSOR-RELATED"/>
    <property type="match status" value="1"/>
</dbReference>
<dbReference type="Proteomes" id="UP000030661">
    <property type="component" value="Unassembled WGS sequence"/>
</dbReference>
<organism evidence="4">
    <name type="scientific">Vecturithrix granuli</name>
    <dbReference type="NCBI Taxonomy" id="1499967"/>
    <lineage>
        <taxon>Bacteria</taxon>
        <taxon>Candidatus Moduliflexota</taxon>
        <taxon>Candidatus Vecturitrichia</taxon>
        <taxon>Candidatus Vecturitrichales</taxon>
        <taxon>Candidatus Vecturitrichaceae</taxon>
        <taxon>Candidatus Vecturithrix</taxon>
    </lineage>
</organism>
<proteinExistence type="predicted"/>
<dbReference type="AlphaFoldDB" id="A0A081BXX1"/>
<sequence>MTLNEYSFRLAINMKENLQDKKEAIYWASVKLLHENGFHSTPMSLIAKEANVAAGTIYLYYKNKEDLLNNLYLEIKKKYSASLMEGVSDSLPVRDAFEKVWRNSVNFELQHIEEYSVMEQYRNSPFVKMETVEEGLKIFQPVMSLVEKAKREKIIKPLTTDVFFALFFSPAGEIVKAAMRNKDELPEETLSATFQGCWDAIKS</sequence>
<dbReference type="InterPro" id="IPR001647">
    <property type="entry name" value="HTH_TetR"/>
</dbReference>
<dbReference type="Gene3D" id="1.10.357.10">
    <property type="entry name" value="Tetracycline Repressor, domain 2"/>
    <property type="match status" value="1"/>
</dbReference>
<dbReference type="InterPro" id="IPR054422">
    <property type="entry name" value="TetR-like_HI_0893_C"/>
</dbReference>
<dbReference type="InterPro" id="IPR009057">
    <property type="entry name" value="Homeodomain-like_sf"/>
</dbReference>
<dbReference type="GO" id="GO:0003677">
    <property type="term" value="F:DNA binding"/>
    <property type="evidence" value="ECO:0007669"/>
    <property type="project" value="UniProtKB-UniRule"/>
</dbReference>
<dbReference type="eggNOG" id="COG1309">
    <property type="taxonomic scope" value="Bacteria"/>
</dbReference>
<dbReference type="PRINTS" id="PR00455">
    <property type="entry name" value="HTHTETR"/>
</dbReference>
<dbReference type="PROSITE" id="PS50977">
    <property type="entry name" value="HTH_TETR_2"/>
    <property type="match status" value="1"/>
</dbReference>
<evidence type="ECO:0000313" key="5">
    <source>
        <dbReference type="Proteomes" id="UP000030661"/>
    </source>
</evidence>
<dbReference type="InterPro" id="IPR050624">
    <property type="entry name" value="HTH-type_Tx_Regulator"/>
</dbReference>
<feature type="domain" description="HTH tetR-type" evidence="3">
    <location>
        <begin position="19"/>
        <end position="79"/>
    </location>
</feature>
<dbReference type="STRING" id="1499967.U27_04141"/>
<reference evidence="4" key="1">
    <citation type="journal article" date="2015" name="PeerJ">
        <title>First genomic representation of candidate bacterial phylum KSB3 points to enhanced environmental sensing as a trigger of wastewater bulking.</title>
        <authorList>
            <person name="Sekiguchi Y."/>
            <person name="Ohashi A."/>
            <person name="Parks D.H."/>
            <person name="Yamauchi T."/>
            <person name="Tyson G.W."/>
            <person name="Hugenholtz P."/>
        </authorList>
    </citation>
    <scope>NUCLEOTIDE SEQUENCE [LARGE SCALE GENOMIC DNA]</scope>
</reference>